<dbReference type="PIRSF" id="PIRSF036852">
    <property type="entry name" value="Ribonuclease_H1_euk"/>
    <property type="match status" value="1"/>
</dbReference>
<evidence type="ECO:0000313" key="13">
    <source>
        <dbReference type="Proteomes" id="UP000253153"/>
    </source>
</evidence>
<evidence type="ECO:0000259" key="11">
    <source>
        <dbReference type="PROSITE" id="PS50879"/>
    </source>
</evidence>
<evidence type="ECO:0000256" key="9">
    <source>
        <dbReference type="ARBA" id="ARBA00022842"/>
    </source>
</evidence>
<dbReference type="CDD" id="cd09280">
    <property type="entry name" value="RNase_HI_eukaryote_like"/>
    <property type="match status" value="1"/>
</dbReference>
<dbReference type="AlphaFoldDB" id="A0A366QHK9"/>
<keyword evidence="6" id="KW-0479">Metal-binding</keyword>
<sequence length="384" mass="43027">MARKRNAPSGGFGEGSSSKMAKSNGKYYAVRRGRNPGIYYNWDDCKAQTDGYSKPIFKSFKNEQDAKDFMKQGSESSRPEAHRRQEANGYMEHRPKDYGEYRANDYTGYETKEYMENEAQDFMEGNTGQYHVVTRGRKEGILNWSETQASIVDFPGAKYESFDTLEQAGPFYMKHLEKQFAKRESGSAQQAMQHQQKQYTGAAIEPVAAPIKSEPTARPQQTRSATESDDHLMKIYTDGSSQGNGKPGARAGLGVYFGPDDERNLAERLPGIIQTNQRAELLAMLRAMELVPVTQGIKILTDSKYSIACATDWVVNWEKNNWKNAAKKDVMNQDIIRPLVAKKRERAAAGAATEFQWVKGHSTDPGNIAADRLANMGAEKPKVD</sequence>
<dbReference type="FunFam" id="3.40.970.10:FF:000001">
    <property type="entry name" value="Ribonuclease H1"/>
    <property type="match status" value="1"/>
</dbReference>
<dbReference type="GO" id="GO:0004523">
    <property type="term" value="F:RNA-DNA hybrid ribonuclease activity"/>
    <property type="evidence" value="ECO:0007669"/>
    <property type="project" value="UniProtKB-EC"/>
</dbReference>
<keyword evidence="9" id="KW-0460">Magnesium</keyword>
<evidence type="ECO:0000256" key="7">
    <source>
        <dbReference type="ARBA" id="ARBA00022759"/>
    </source>
</evidence>
<feature type="region of interest" description="Disordered" evidence="10">
    <location>
        <begin position="1"/>
        <end position="23"/>
    </location>
</feature>
<proteinExistence type="inferred from homology"/>
<dbReference type="EMBL" id="QKXC01000426">
    <property type="protein sequence ID" value="RBR04327.1"/>
    <property type="molecule type" value="Genomic_DNA"/>
</dbReference>
<evidence type="ECO:0000256" key="5">
    <source>
        <dbReference type="ARBA" id="ARBA00022722"/>
    </source>
</evidence>
<evidence type="ECO:0000256" key="10">
    <source>
        <dbReference type="SAM" id="MobiDB-lite"/>
    </source>
</evidence>
<accession>A0A366QHK9</accession>
<dbReference type="InterPro" id="IPR009027">
    <property type="entry name" value="Ribosomal_bL9/RNase_H1_N"/>
</dbReference>
<dbReference type="InterPro" id="IPR002156">
    <property type="entry name" value="RNaseH_domain"/>
</dbReference>
<comment type="cofactor">
    <cofactor evidence="2">
        <name>Mg(2+)</name>
        <dbReference type="ChEBI" id="CHEBI:18420"/>
    </cofactor>
</comment>
<dbReference type="InterPro" id="IPR036397">
    <property type="entry name" value="RNaseH_sf"/>
</dbReference>
<dbReference type="Pfam" id="PF00075">
    <property type="entry name" value="RNase_H"/>
    <property type="match status" value="1"/>
</dbReference>
<dbReference type="GeneID" id="42001011"/>
<dbReference type="PROSITE" id="PS50879">
    <property type="entry name" value="RNASE_H_1"/>
    <property type="match status" value="1"/>
</dbReference>
<reference evidence="12 13" key="1">
    <citation type="submission" date="2018-06" db="EMBL/GenBank/DDBJ databases">
        <title>Fusarium incarnatum-equiseti species complex species 28.</title>
        <authorList>
            <person name="Gardiner D.M."/>
        </authorList>
    </citation>
    <scope>NUCLEOTIDE SEQUENCE [LARGE SCALE GENOMIC DNA]</scope>
    <source>
        <strain evidence="12 13">FIESC_28</strain>
    </source>
</reference>
<evidence type="ECO:0000256" key="1">
    <source>
        <dbReference type="ARBA" id="ARBA00000077"/>
    </source>
</evidence>
<keyword evidence="7" id="KW-0255">Endonuclease</keyword>
<protein>
    <recommendedName>
        <fullName evidence="4">ribonuclease H</fullName>
        <ecNumber evidence="4">3.1.26.4</ecNumber>
    </recommendedName>
</protein>
<comment type="caution">
    <text evidence="12">The sequence shown here is derived from an EMBL/GenBank/DDBJ whole genome shotgun (WGS) entry which is preliminary data.</text>
</comment>
<keyword evidence="8" id="KW-0378">Hydrolase</keyword>
<organism evidence="12 13">
    <name type="scientific">Fusarium coffeatum</name>
    <dbReference type="NCBI Taxonomy" id="231269"/>
    <lineage>
        <taxon>Eukaryota</taxon>
        <taxon>Fungi</taxon>
        <taxon>Dikarya</taxon>
        <taxon>Ascomycota</taxon>
        <taxon>Pezizomycotina</taxon>
        <taxon>Sordariomycetes</taxon>
        <taxon>Hypocreomycetidae</taxon>
        <taxon>Hypocreales</taxon>
        <taxon>Nectriaceae</taxon>
        <taxon>Fusarium</taxon>
        <taxon>Fusarium incarnatum-equiseti species complex</taxon>
    </lineage>
</organism>
<dbReference type="GO" id="GO:0003676">
    <property type="term" value="F:nucleic acid binding"/>
    <property type="evidence" value="ECO:0007669"/>
    <property type="project" value="InterPro"/>
</dbReference>
<comment type="catalytic activity">
    <reaction evidence="1">
        <text>Endonucleolytic cleavage to 5'-phosphomonoester.</text>
        <dbReference type="EC" id="3.1.26.4"/>
    </reaction>
</comment>
<feature type="region of interest" description="Disordered" evidence="10">
    <location>
        <begin position="210"/>
        <end position="248"/>
    </location>
</feature>
<dbReference type="InterPro" id="IPR012337">
    <property type="entry name" value="RNaseH-like_sf"/>
</dbReference>
<dbReference type="OrthoDB" id="407198at2759"/>
<dbReference type="GO" id="GO:0000287">
    <property type="term" value="F:magnesium ion binding"/>
    <property type="evidence" value="ECO:0007669"/>
    <property type="project" value="InterPro"/>
</dbReference>
<evidence type="ECO:0000256" key="8">
    <source>
        <dbReference type="ARBA" id="ARBA00022801"/>
    </source>
</evidence>
<dbReference type="InterPro" id="IPR037056">
    <property type="entry name" value="RNase_H1_N_sf"/>
</dbReference>
<evidence type="ECO:0000256" key="3">
    <source>
        <dbReference type="ARBA" id="ARBA00005300"/>
    </source>
</evidence>
<dbReference type="Gene3D" id="3.30.420.10">
    <property type="entry name" value="Ribonuclease H-like superfamily/Ribonuclease H"/>
    <property type="match status" value="1"/>
</dbReference>
<dbReference type="FunFam" id="3.30.420.10:FF:000090">
    <property type="entry name" value="Ribonuclease H"/>
    <property type="match status" value="1"/>
</dbReference>
<dbReference type="GO" id="GO:0043137">
    <property type="term" value="P:DNA replication, removal of RNA primer"/>
    <property type="evidence" value="ECO:0007669"/>
    <property type="project" value="TreeGrafter"/>
</dbReference>
<keyword evidence="5" id="KW-0540">Nuclease</keyword>
<dbReference type="Gene3D" id="3.40.970.10">
    <property type="entry name" value="Ribonuclease H1, N-terminal domain"/>
    <property type="match status" value="2"/>
</dbReference>
<evidence type="ECO:0000256" key="6">
    <source>
        <dbReference type="ARBA" id="ARBA00022723"/>
    </source>
</evidence>
<dbReference type="InterPro" id="IPR011320">
    <property type="entry name" value="RNase_H1_N"/>
</dbReference>
<dbReference type="RefSeq" id="XP_031010227.1">
    <property type="nucleotide sequence ID" value="XM_031165715.1"/>
</dbReference>
<dbReference type="PANTHER" id="PTHR10642">
    <property type="entry name" value="RIBONUCLEASE H1"/>
    <property type="match status" value="1"/>
</dbReference>
<feature type="region of interest" description="Disordered" evidence="10">
    <location>
        <begin position="63"/>
        <end position="86"/>
    </location>
</feature>
<feature type="domain" description="RNase H type-1" evidence="11">
    <location>
        <begin position="229"/>
        <end position="379"/>
    </location>
</feature>
<evidence type="ECO:0000256" key="2">
    <source>
        <dbReference type="ARBA" id="ARBA00001946"/>
    </source>
</evidence>
<dbReference type="SUPFAM" id="SSF55658">
    <property type="entry name" value="L9 N-domain-like"/>
    <property type="match status" value="2"/>
</dbReference>
<evidence type="ECO:0000256" key="4">
    <source>
        <dbReference type="ARBA" id="ARBA00012180"/>
    </source>
</evidence>
<gene>
    <name evidence="12" type="ORF">FIESC28_11595</name>
</gene>
<dbReference type="InterPro" id="IPR050092">
    <property type="entry name" value="RNase_H"/>
</dbReference>
<dbReference type="Proteomes" id="UP000253153">
    <property type="component" value="Unassembled WGS sequence"/>
</dbReference>
<dbReference type="SUPFAM" id="SSF53098">
    <property type="entry name" value="Ribonuclease H-like"/>
    <property type="match status" value="1"/>
</dbReference>
<feature type="compositionally biased region" description="Basic and acidic residues" evidence="10">
    <location>
        <begin position="77"/>
        <end position="86"/>
    </location>
</feature>
<keyword evidence="13" id="KW-1185">Reference proteome</keyword>
<name>A0A366QHK9_9HYPO</name>
<evidence type="ECO:0000313" key="12">
    <source>
        <dbReference type="EMBL" id="RBR04327.1"/>
    </source>
</evidence>
<dbReference type="PANTHER" id="PTHR10642:SF26">
    <property type="entry name" value="RIBONUCLEASE H1"/>
    <property type="match status" value="1"/>
</dbReference>
<dbReference type="EC" id="3.1.26.4" evidence="4"/>
<dbReference type="InterPro" id="IPR017067">
    <property type="entry name" value="RNase_H1_euk"/>
</dbReference>
<comment type="similarity">
    <text evidence="3">Belongs to the RNase H family.</text>
</comment>
<dbReference type="Pfam" id="PF01693">
    <property type="entry name" value="Cauli_VI"/>
    <property type="match status" value="2"/>
</dbReference>